<dbReference type="Pfam" id="PF05159">
    <property type="entry name" value="Capsule_synth"/>
    <property type="match status" value="1"/>
</dbReference>
<sequence>MTPSSLAALQRQRRVLLLQGPMGPFFSKLADFLRGNGADVFKLNFNGGDRLYYPAGEDFVDDPRALTAELHRRVDRDRIDAIALFGQSRPIHKVAIEAAKELGIEIYVFEEGYLRPNFITLERGGVNALSLMPRDDAYYRARVGEHLPKTHSAGQTFWRTAAIAMLYAIARHLHRSRYPKEQFHRDLHPLREGLRWLRGGLRKVLHSVTERNVLWRLCRSEQRFFLLALQVHNDAQIQHHSPFDDVHDVIAHTIESFATCAPKDAALVIKHHPMDRAYRHYGAYIQEQARKHGVADRVISLHDVHLPTLLRLSRGLVTVNSTTGLQSLHHGTPVFLLGEAHYNIPGLVHQGDLPSFWLHPDPVDPGLYRAYRKILMRTSQINASFYADTPALNKAGASRTLQLHTTAPKPARPAATQTNERLRA</sequence>
<accession>A0ABW7FZD4</accession>
<reference evidence="2 3" key="1">
    <citation type="submission" date="2024-08" db="EMBL/GenBank/DDBJ databases">
        <authorList>
            <person name="Lu H."/>
        </authorList>
    </citation>
    <scope>NUCLEOTIDE SEQUENCE [LARGE SCALE GENOMIC DNA]</scope>
    <source>
        <strain evidence="2 3">BYS180W</strain>
    </source>
</reference>
<feature type="region of interest" description="Disordered" evidence="1">
    <location>
        <begin position="402"/>
        <end position="424"/>
    </location>
</feature>
<protein>
    <submittedName>
        <fullName evidence="2">Capsule biosynthesis protein</fullName>
    </submittedName>
</protein>
<name>A0ABW7FZD4_9BURK</name>
<dbReference type="EMBL" id="JBIGHZ010000006">
    <property type="protein sequence ID" value="MFG6449728.1"/>
    <property type="molecule type" value="Genomic_DNA"/>
</dbReference>
<evidence type="ECO:0000313" key="2">
    <source>
        <dbReference type="EMBL" id="MFG6449728.1"/>
    </source>
</evidence>
<proteinExistence type="predicted"/>
<feature type="compositionally biased region" description="Low complexity" evidence="1">
    <location>
        <begin position="405"/>
        <end position="418"/>
    </location>
</feature>
<comment type="caution">
    <text evidence="2">The sequence shown here is derived from an EMBL/GenBank/DDBJ whole genome shotgun (WGS) entry which is preliminary data.</text>
</comment>
<gene>
    <name evidence="2" type="ORF">ACG0Z6_16000</name>
</gene>
<dbReference type="CDD" id="cd16441">
    <property type="entry name" value="beta_Kdo_transferase_KpsS"/>
    <property type="match status" value="1"/>
</dbReference>
<dbReference type="InterPro" id="IPR007833">
    <property type="entry name" value="Capsule_polysaccharide_synth"/>
</dbReference>
<keyword evidence="3" id="KW-1185">Reference proteome</keyword>
<evidence type="ECO:0000313" key="3">
    <source>
        <dbReference type="Proteomes" id="UP001606099"/>
    </source>
</evidence>
<evidence type="ECO:0000256" key="1">
    <source>
        <dbReference type="SAM" id="MobiDB-lite"/>
    </source>
</evidence>
<dbReference type="RefSeq" id="WP_394463233.1">
    <property type="nucleotide sequence ID" value="NZ_JBIGHZ010000006.1"/>
</dbReference>
<dbReference type="Proteomes" id="UP001606099">
    <property type="component" value="Unassembled WGS sequence"/>
</dbReference>
<organism evidence="2 3">
    <name type="scientific">Roseateles rivi</name>
    <dbReference type="NCBI Taxonomy" id="3299028"/>
    <lineage>
        <taxon>Bacteria</taxon>
        <taxon>Pseudomonadati</taxon>
        <taxon>Pseudomonadota</taxon>
        <taxon>Betaproteobacteria</taxon>
        <taxon>Burkholderiales</taxon>
        <taxon>Sphaerotilaceae</taxon>
        <taxon>Roseateles</taxon>
    </lineage>
</organism>